<keyword evidence="3" id="KW-0217">Developmental protein</keyword>
<keyword evidence="5 7" id="KW-0732">Signal</keyword>
<proteinExistence type="inferred from homology"/>
<dbReference type="InterPro" id="IPR006761">
    <property type="entry name" value="Tsg"/>
</dbReference>
<comment type="subcellular location">
    <subcellularLocation>
        <location evidence="1">Secreted</location>
    </subcellularLocation>
</comment>
<evidence type="ECO:0000256" key="2">
    <source>
        <dbReference type="ARBA" id="ARBA00010047"/>
    </source>
</evidence>
<dbReference type="Proteomes" id="UP001378592">
    <property type="component" value="Unassembled WGS sequence"/>
</dbReference>
<keyword evidence="6" id="KW-0325">Glycoprotein</keyword>
<comment type="similarity">
    <text evidence="2">Belongs to the twisted gastrulation protein family.</text>
</comment>
<feature type="domain" description="Tsg C-terminal" evidence="8">
    <location>
        <begin position="82"/>
        <end position="207"/>
    </location>
</feature>
<dbReference type="EMBL" id="JAZDUA010000227">
    <property type="protein sequence ID" value="KAK7863521.1"/>
    <property type="molecule type" value="Genomic_DNA"/>
</dbReference>
<dbReference type="Pfam" id="PF04668">
    <property type="entry name" value="Tsg"/>
    <property type="match status" value="1"/>
</dbReference>
<dbReference type="GO" id="GO:0030510">
    <property type="term" value="P:regulation of BMP signaling pathway"/>
    <property type="evidence" value="ECO:0007669"/>
    <property type="project" value="TreeGrafter"/>
</dbReference>
<sequence length="235" mass="26700">MLYLYLAIFLTTASMTIDAIGSCNEAMCASVVSKCMLTQSCKCDLKNCSCCKECFNCLGELYSDCCSCVDMCPERNYIGSSLSKKSYVEDFPDPQTVLFSVLTAEPDTLERWVTYNTAIDKDSPLNSKFNKHFKYNHIYEDRTTKDVAAFNCTVAYITQCVSWNKCRMVCQSMGSSAYRWFHDGCCECIGHSCINYGINENRCPKCPLKEVDDEDVDEYYNSLDSEELPEEQTLK</sequence>
<feature type="signal peptide" evidence="7">
    <location>
        <begin position="1"/>
        <end position="19"/>
    </location>
</feature>
<protein>
    <recommendedName>
        <fullName evidence="12">Protein twisted gastrulation</fullName>
    </recommendedName>
</protein>
<dbReference type="AlphaFoldDB" id="A0AAN9Z3T3"/>
<evidence type="ECO:0000259" key="8">
    <source>
        <dbReference type="Pfam" id="PF04668"/>
    </source>
</evidence>
<comment type="caution">
    <text evidence="10">The sequence shown here is derived from an EMBL/GenBank/DDBJ whole genome shotgun (WGS) entry which is preliminary data.</text>
</comment>
<evidence type="ECO:0000313" key="11">
    <source>
        <dbReference type="Proteomes" id="UP001378592"/>
    </source>
</evidence>
<evidence type="ECO:0000256" key="7">
    <source>
        <dbReference type="SAM" id="SignalP"/>
    </source>
</evidence>
<name>A0AAN9Z3T3_9ORTH</name>
<evidence type="ECO:0000256" key="3">
    <source>
        <dbReference type="ARBA" id="ARBA00022473"/>
    </source>
</evidence>
<evidence type="ECO:0000259" key="9">
    <source>
        <dbReference type="Pfam" id="PF23782"/>
    </source>
</evidence>
<feature type="domain" description="Tsg N-terminal" evidence="9">
    <location>
        <begin position="22"/>
        <end position="77"/>
    </location>
</feature>
<evidence type="ECO:0000256" key="4">
    <source>
        <dbReference type="ARBA" id="ARBA00022525"/>
    </source>
</evidence>
<keyword evidence="11" id="KW-1185">Reference proteome</keyword>
<evidence type="ECO:0000313" key="10">
    <source>
        <dbReference type="EMBL" id="KAK7863521.1"/>
    </source>
</evidence>
<accession>A0AAN9Z3T3</accession>
<keyword evidence="4" id="KW-0964">Secreted</keyword>
<organism evidence="10 11">
    <name type="scientific">Gryllus longicercus</name>
    <dbReference type="NCBI Taxonomy" id="2509291"/>
    <lineage>
        <taxon>Eukaryota</taxon>
        <taxon>Metazoa</taxon>
        <taxon>Ecdysozoa</taxon>
        <taxon>Arthropoda</taxon>
        <taxon>Hexapoda</taxon>
        <taxon>Insecta</taxon>
        <taxon>Pterygota</taxon>
        <taxon>Neoptera</taxon>
        <taxon>Polyneoptera</taxon>
        <taxon>Orthoptera</taxon>
        <taxon>Ensifera</taxon>
        <taxon>Gryllidea</taxon>
        <taxon>Grylloidea</taxon>
        <taxon>Gryllidae</taxon>
        <taxon>Gryllinae</taxon>
        <taxon>Gryllus</taxon>
    </lineage>
</organism>
<evidence type="ECO:0008006" key="12">
    <source>
        <dbReference type="Google" id="ProtNLM"/>
    </source>
</evidence>
<reference evidence="10 11" key="1">
    <citation type="submission" date="2024-03" db="EMBL/GenBank/DDBJ databases">
        <title>The genome assembly and annotation of the cricket Gryllus longicercus Weissman &amp; Gray.</title>
        <authorList>
            <person name="Szrajer S."/>
            <person name="Gray D."/>
            <person name="Ylla G."/>
        </authorList>
    </citation>
    <scope>NUCLEOTIDE SEQUENCE [LARGE SCALE GENOMIC DNA]</scope>
    <source>
        <strain evidence="10">DAG 2021-001</strain>
        <tissue evidence="10">Whole body minus gut</tissue>
    </source>
</reference>
<evidence type="ECO:0000256" key="5">
    <source>
        <dbReference type="ARBA" id="ARBA00022729"/>
    </source>
</evidence>
<evidence type="ECO:0000256" key="1">
    <source>
        <dbReference type="ARBA" id="ARBA00004613"/>
    </source>
</evidence>
<feature type="chain" id="PRO_5043052089" description="Protein twisted gastrulation" evidence="7">
    <location>
        <begin position="20"/>
        <end position="235"/>
    </location>
</feature>
<dbReference type="PANTHER" id="PTHR12312">
    <property type="entry name" value="TWISTED GASTRULATION PROTEIN HOMOLOG 1-A-RELATED"/>
    <property type="match status" value="1"/>
</dbReference>
<evidence type="ECO:0000256" key="6">
    <source>
        <dbReference type="ARBA" id="ARBA00023180"/>
    </source>
</evidence>
<dbReference type="Pfam" id="PF23782">
    <property type="entry name" value="Tsg_N"/>
    <property type="match status" value="1"/>
</dbReference>
<dbReference type="GO" id="GO:0005615">
    <property type="term" value="C:extracellular space"/>
    <property type="evidence" value="ECO:0007669"/>
    <property type="project" value="TreeGrafter"/>
</dbReference>
<dbReference type="PANTHER" id="PTHR12312:SF16">
    <property type="entry name" value="TWISTED GASTRULATION PROTEIN HOMOLOG 1-A-RELATED"/>
    <property type="match status" value="1"/>
</dbReference>
<dbReference type="InterPro" id="IPR057726">
    <property type="entry name" value="Tsg_C"/>
</dbReference>
<gene>
    <name evidence="10" type="ORF">R5R35_004974</name>
</gene>
<dbReference type="InterPro" id="IPR057635">
    <property type="entry name" value="Tsg_N"/>
</dbReference>